<evidence type="ECO:0000313" key="2">
    <source>
        <dbReference type="Proteomes" id="UP001176961"/>
    </source>
</evidence>
<evidence type="ECO:0000313" key="1">
    <source>
        <dbReference type="EMBL" id="CAJ0604640.1"/>
    </source>
</evidence>
<organism evidence="1 2">
    <name type="scientific">Cylicocyclus nassatus</name>
    <name type="common">Nematode worm</name>
    <dbReference type="NCBI Taxonomy" id="53992"/>
    <lineage>
        <taxon>Eukaryota</taxon>
        <taxon>Metazoa</taxon>
        <taxon>Ecdysozoa</taxon>
        <taxon>Nematoda</taxon>
        <taxon>Chromadorea</taxon>
        <taxon>Rhabditida</taxon>
        <taxon>Rhabditina</taxon>
        <taxon>Rhabditomorpha</taxon>
        <taxon>Strongyloidea</taxon>
        <taxon>Strongylidae</taxon>
        <taxon>Cylicocyclus</taxon>
    </lineage>
</organism>
<sequence length="92" mass="9928">MHGEPIEELMTEKGDPMLLMGLLTADEMGGSEVMAAAEGANGDMYACVFVRENKNKPLTSTVAHDEHPAPVRELAQCITLESRVLAQLETAD</sequence>
<comment type="caution">
    <text evidence="1">The sequence shown here is derived from an EMBL/GenBank/DDBJ whole genome shotgun (WGS) entry which is preliminary data.</text>
</comment>
<dbReference type="Proteomes" id="UP001176961">
    <property type="component" value="Unassembled WGS sequence"/>
</dbReference>
<dbReference type="AlphaFoldDB" id="A0AA36MBP9"/>
<name>A0AA36MBP9_CYLNA</name>
<keyword evidence="2" id="KW-1185">Reference proteome</keyword>
<reference evidence="1" key="1">
    <citation type="submission" date="2023-07" db="EMBL/GenBank/DDBJ databases">
        <authorList>
            <consortium name="CYATHOMIX"/>
        </authorList>
    </citation>
    <scope>NUCLEOTIDE SEQUENCE</scope>
    <source>
        <strain evidence="1">N/A</strain>
    </source>
</reference>
<proteinExistence type="predicted"/>
<gene>
    <name evidence="1" type="ORF">CYNAS_LOCUS16623</name>
</gene>
<dbReference type="EMBL" id="CATQJL010000314">
    <property type="protein sequence ID" value="CAJ0604640.1"/>
    <property type="molecule type" value="Genomic_DNA"/>
</dbReference>
<accession>A0AA36MBP9</accession>
<protein>
    <submittedName>
        <fullName evidence="1">Uncharacterized protein</fullName>
    </submittedName>
</protein>